<evidence type="ECO:0000313" key="1">
    <source>
        <dbReference type="EMBL" id="KAF3535568.1"/>
    </source>
</evidence>
<gene>
    <name evidence="1" type="ORF">F2Q69_00023411</name>
</gene>
<evidence type="ECO:0000313" key="2">
    <source>
        <dbReference type="Proteomes" id="UP000712600"/>
    </source>
</evidence>
<comment type="caution">
    <text evidence="1">The sequence shown here is derived from an EMBL/GenBank/DDBJ whole genome shotgun (WGS) entry which is preliminary data.</text>
</comment>
<proteinExistence type="predicted"/>
<accession>A0A8S9QAJ8</accession>
<dbReference type="Proteomes" id="UP000712600">
    <property type="component" value="Unassembled WGS sequence"/>
</dbReference>
<reference evidence="1" key="1">
    <citation type="submission" date="2019-12" db="EMBL/GenBank/DDBJ databases">
        <title>Genome sequencing and annotation of Brassica cretica.</title>
        <authorList>
            <person name="Studholme D.J."/>
            <person name="Sarris P."/>
        </authorList>
    </citation>
    <scope>NUCLEOTIDE SEQUENCE</scope>
    <source>
        <strain evidence="1">PFS-109/04</strain>
        <tissue evidence="1">Leaf</tissue>
    </source>
</reference>
<dbReference type="AlphaFoldDB" id="A0A8S9QAJ8"/>
<protein>
    <submittedName>
        <fullName evidence="1">Uncharacterized protein</fullName>
    </submittedName>
</protein>
<sequence length="174" mass="18721">MLVLLRRGQSGVQISVSKARLSLLYALHPSSRLGCAKLVDLFRCEAKRFRSVGVFLRGRLFRSLLVLLDPSVVITVVSSGEDIVSGRADLLWVLRRGGALLQRLNLGLTPDCSIRGVVWLVSVCFVSGAVVWLLSGSSFLNNVSALSCGCYSPRISMSGWVGCSLGGRLRAVLG</sequence>
<organism evidence="1 2">
    <name type="scientific">Brassica cretica</name>
    <name type="common">Mustard</name>
    <dbReference type="NCBI Taxonomy" id="69181"/>
    <lineage>
        <taxon>Eukaryota</taxon>
        <taxon>Viridiplantae</taxon>
        <taxon>Streptophyta</taxon>
        <taxon>Embryophyta</taxon>
        <taxon>Tracheophyta</taxon>
        <taxon>Spermatophyta</taxon>
        <taxon>Magnoliopsida</taxon>
        <taxon>eudicotyledons</taxon>
        <taxon>Gunneridae</taxon>
        <taxon>Pentapetalae</taxon>
        <taxon>rosids</taxon>
        <taxon>malvids</taxon>
        <taxon>Brassicales</taxon>
        <taxon>Brassicaceae</taxon>
        <taxon>Brassiceae</taxon>
        <taxon>Brassica</taxon>
    </lineage>
</organism>
<dbReference type="EMBL" id="QGKX02001290">
    <property type="protein sequence ID" value="KAF3535568.1"/>
    <property type="molecule type" value="Genomic_DNA"/>
</dbReference>
<name>A0A8S9QAJ8_BRACR</name>